<keyword evidence="3" id="KW-1185">Reference proteome</keyword>
<dbReference type="InterPro" id="IPR019681">
    <property type="entry name" value="DUF2530"/>
</dbReference>
<name>A0ABW1J5D3_9PSEU</name>
<evidence type="ECO:0000313" key="2">
    <source>
        <dbReference type="EMBL" id="MFC5995655.1"/>
    </source>
</evidence>
<evidence type="ECO:0000313" key="3">
    <source>
        <dbReference type="Proteomes" id="UP001596302"/>
    </source>
</evidence>
<gene>
    <name evidence="2" type="ORF">ACFQE5_15675</name>
</gene>
<organism evidence="2 3">
    <name type="scientific">Pseudonocardia hispaniensis</name>
    <dbReference type="NCBI Taxonomy" id="904933"/>
    <lineage>
        <taxon>Bacteria</taxon>
        <taxon>Bacillati</taxon>
        <taxon>Actinomycetota</taxon>
        <taxon>Actinomycetes</taxon>
        <taxon>Pseudonocardiales</taxon>
        <taxon>Pseudonocardiaceae</taxon>
        <taxon>Pseudonocardia</taxon>
    </lineage>
</organism>
<reference evidence="3" key="1">
    <citation type="journal article" date="2019" name="Int. J. Syst. Evol. Microbiol.">
        <title>The Global Catalogue of Microorganisms (GCM) 10K type strain sequencing project: providing services to taxonomists for standard genome sequencing and annotation.</title>
        <authorList>
            <consortium name="The Broad Institute Genomics Platform"/>
            <consortium name="The Broad Institute Genome Sequencing Center for Infectious Disease"/>
            <person name="Wu L."/>
            <person name="Ma J."/>
        </authorList>
    </citation>
    <scope>NUCLEOTIDE SEQUENCE [LARGE SCALE GENOMIC DNA]</scope>
    <source>
        <strain evidence="3">CCM 8391</strain>
    </source>
</reference>
<accession>A0ABW1J5D3</accession>
<keyword evidence="1" id="KW-0472">Membrane</keyword>
<feature type="transmembrane region" description="Helical" evidence="1">
    <location>
        <begin position="45"/>
        <end position="64"/>
    </location>
</feature>
<protein>
    <submittedName>
        <fullName evidence="2">DUF2530 domain-containing protein</fullName>
    </submittedName>
</protein>
<sequence>MVAPPPLPRWTSEIARIVAVGTVAWLVAAAVLFVAHLVTGRPLDIWFTTCVAGVLLGGIGYGIFRWQRSAAHRGARTAQQGLGES</sequence>
<dbReference type="RefSeq" id="WP_379585830.1">
    <property type="nucleotide sequence ID" value="NZ_JBHSQW010000033.1"/>
</dbReference>
<comment type="caution">
    <text evidence="2">The sequence shown here is derived from an EMBL/GenBank/DDBJ whole genome shotgun (WGS) entry which is preliminary data.</text>
</comment>
<keyword evidence="1" id="KW-1133">Transmembrane helix</keyword>
<dbReference type="Proteomes" id="UP001596302">
    <property type="component" value="Unassembled WGS sequence"/>
</dbReference>
<dbReference type="Pfam" id="PF10745">
    <property type="entry name" value="DUF2530"/>
    <property type="match status" value="1"/>
</dbReference>
<evidence type="ECO:0000256" key="1">
    <source>
        <dbReference type="SAM" id="Phobius"/>
    </source>
</evidence>
<feature type="transmembrane region" description="Helical" evidence="1">
    <location>
        <begin position="17"/>
        <end position="39"/>
    </location>
</feature>
<proteinExistence type="predicted"/>
<dbReference type="EMBL" id="JBHSQW010000033">
    <property type="protein sequence ID" value="MFC5995655.1"/>
    <property type="molecule type" value="Genomic_DNA"/>
</dbReference>
<keyword evidence="1" id="KW-0812">Transmembrane</keyword>